<sequence length="269" mass="30402">MALTAPGLLADLADKYDQFMSMRDPRTLGWGLTGDLKFVLPISLGYLYIVKVWGPRWMAQRKPYKLKSVITAYNLFQVIVNGFFFVQYVRHSYVGGGYNVFCQGVSYSRDSNSMAILNLSWCIASATAQKRAKRCCSLTRVSWSRKDSPDSRWAMSSTTCSAVGCTDNPVRNPELRFHQFPKDRKRHKVWVGAVRRMNFGRPSTPSSNAKLCSQHFTPDTYTRDLRLLTVAAFCTKRASLKNDAVPSLFAYRPPDAPARSAGRSRSRLI</sequence>
<organism evidence="1 2">
    <name type="scientific">Ixodes persulcatus</name>
    <name type="common">Taiga tick</name>
    <dbReference type="NCBI Taxonomy" id="34615"/>
    <lineage>
        <taxon>Eukaryota</taxon>
        <taxon>Metazoa</taxon>
        <taxon>Ecdysozoa</taxon>
        <taxon>Arthropoda</taxon>
        <taxon>Chelicerata</taxon>
        <taxon>Arachnida</taxon>
        <taxon>Acari</taxon>
        <taxon>Parasitiformes</taxon>
        <taxon>Ixodida</taxon>
        <taxon>Ixodoidea</taxon>
        <taxon>Ixodidae</taxon>
        <taxon>Ixodinae</taxon>
        <taxon>Ixodes</taxon>
    </lineage>
</organism>
<evidence type="ECO:0000313" key="1">
    <source>
        <dbReference type="EMBL" id="KAG0424368.1"/>
    </source>
</evidence>
<gene>
    <name evidence="1" type="ORF">HPB47_028416</name>
</gene>
<proteinExistence type="predicted"/>
<comment type="caution">
    <text evidence="1">The sequence shown here is derived from an EMBL/GenBank/DDBJ whole genome shotgun (WGS) entry which is preliminary data.</text>
</comment>
<dbReference type="Proteomes" id="UP000805193">
    <property type="component" value="Unassembled WGS sequence"/>
</dbReference>
<accession>A0AC60PT97</accession>
<reference evidence="1 2" key="1">
    <citation type="journal article" date="2020" name="Cell">
        <title>Large-Scale Comparative Analyses of Tick Genomes Elucidate Their Genetic Diversity and Vector Capacities.</title>
        <authorList>
            <consortium name="Tick Genome and Microbiome Consortium (TIGMIC)"/>
            <person name="Jia N."/>
            <person name="Wang J."/>
            <person name="Shi W."/>
            <person name="Du L."/>
            <person name="Sun Y."/>
            <person name="Zhan W."/>
            <person name="Jiang J.F."/>
            <person name="Wang Q."/>
            <person name="Zhang B."/>
            <person name="Ji P."/>
            <person name="Bell-Sakyi L."/>
            <person name="Cui X.M."/>
            <person name="Yuan T.T."/>
            <person name="Jiang B.G."/>
            <person name="Yang W.F."/>
            <person name="Lam T.T."/>
            <person name="Chang Q.C."/>
            <person name="Ding S.J."/>
            <person name="Wang X.J."/>
            <person name="Zhu J.G."/>
            <person name="Ruan X.D."/>
            <person name="Zhao L."/>
            <person name="Wei J.T."/>
            <person name="Ye R.Z."/>
            <person name="Que T.C."/>
            <person name="Du C.H."/>
            <person name="Zhou Y.H."/>
            <person name="Cheng J.X."/>
            <person name="Dai P.F."/>
            <person name="Guo W.B."/>
            <person name="Han X.H."/>
            <person name="Huang E.J."/>
            <person name="Li L.F."/>
            <person name="Wei W."/>
            <person name="Gao Y.C."/>
            <person name="Liu J.Z."/>
            <person name="Shao H.Z."/>
            <person name="Wang X."/>
            <person name="Wang C.C."/>
            <person name="Yang T.C."/>
            <person name="Huo Q.B."/>
            <person name="Li W."/>
            <person name="Chen H.Y."/>
            <person name="Chen S.E."/>
            <person name="Zhou L.G."/>
            <person name="Ni X.B."/>
            <person name="Tian J.H."/>
            <person name="Sheng Y."/>
            <person name="Liu T."/>
            <person name="Pan Y.S."/>
            <person name="Xia L.Y."/>
            <person name="Li J."/>
            <person name="Zhao F."/>
            <person name="Cao W.C."/>
        </authorList>
    </citation>
    <scope>NUCLEOTIDE SEQUENCE [LARGE SCALE GENOMIC DNA]</scope>
    <source>
        <strain evidence="1">Iper-2018</strain>
    </source>
</reference>
<dbReference type="EMBL" id="JABSTQ010009981">
    <property type="protein sequence ID" value="KAG0424368.1"/>
    <property type="molecule type" value="Genomic_DNA"/>
</dbReference>
<protein>
    <submittedName>
        <fullName evidence="1">Uncharacterized protein</fullName>
    </submittedName>
</protein>
<keyword evidence="2" id="KW-1185">Reference proteome</keyword>
<evidence type="ECO:0000313" key="2">
    <source>
        <dbReference type="Proteomes" id="UP000805193"/>
    </source>
</evidence>
<name>A0AC60PT97_IXOPE</name>